<reference evidence="3 4" key="1">
    <citation type="submission" date="2020-08" db="EMBL/GenBank/DDBJ databases">
        <title>Functional genomics of gut bacteria from endangered species of beetles.</title>
        <authorList>
            <person name="Carlos-Shanley C."/>
        </authorList>
    </citation>
    <scope>NUCLEOTIDE SEQUENCE [LARGE SCALE GENOMIC DNA]</scope>
    <source>
        <strain evidence="3 4">S00151</strain>
    </source>
</reference>
<evidence type="ECO:0000256" key="1">
    <source>
        <dbReference type="SAM" id="SignalP"/>
    </source>
</evidence>
<comment type="caution">
    <text evidence="3">The sequence shown here is derived from an EMBL/GenBank/DDBJ whole genome shotgun (WGS) entry which is preliminary data.</text>
</comment>
<name>A0A840KIL3_9FLAO</name>
<dbReference type="RefSeq" id="WP_184190139.1">
    <property type="nucleotide sequence ID" value="NZ_JACHLE010000003.1"/>
</dbReference>
<dbReference type="InterPro" id="IPR003646">
    <property type="entry name" value="SH3-like_bac-type"/>
</dbReference>
<dbReference type="Pfam" id="PF08239">
    <property type="entry name" value="SH3_3"/>
    <property type="match status" value="1"/>
</dbReference>
<accession>A0A840KIL3</accession>
<organism evidence="3 4">
    <name type="scientific">Chryseobacterium defluvii</name>
    <dbReference type="NCBI Taxonomy" id="160396"/>
    <lineage>
        <taxon>Bacteria</taxon>
        <taxon>Pseudomonadati</taxon>
        <taxon>Bacteroidota</taxon>
        <taxon>Flavobacteriia</taxon>
        <taxon>Flavobacteriales</taxon>
        <taxon>Weeksellaceae</taxon>
        <taxon>Chryseobacterium group</taxon>
        <taxon>Chryseobacterium</taxon>
    </lineage>
</organism>
<gene>
    <name evidence="3" type="ORF">HNP38_002634</name>
</gene>
<dbReference type="Gene3D" id="2.30.30.40">
    <property type="entry name" value="SH3 Domains"/>
    <property type="match status" value="1"/>
</dbReference>
<dbReference type="PROSITE" id="PS51257">
    <property type="entry name" value="PROKAR_LIPOPROTEIN"/>
    <property type="match status" value="1"/>
</dbReference>
<keyword evidence="4" id="KW-1185">Reference proteome</keyword>
<dbReference type="PROSITE" id="PS51781">
    <property type="entry name" value="SH3B"/>
    <property type="match status" value="1"/>
</dbReference>
<feature type="chain" id="PRO_5032371484" description="SH3b domain-containing protein" evidence="1">
    <location>
        <begin position="24"/>
        <end position="170"/>
    </location>
</feature>
<evidence type="ECO:0000259" key="2">
    <source>
        <dbReference type="PROSITE" id="PS51781"/>
    </source>
</evidence>
<dbReference type="EMBL" id="JACHLE010000003">
    <property type="protein sequence ID" value="MBB4807330.1"/>
    <property type="molecule type" value="Genomic_DNA"/>
</dbReference>
<evidence type="ECO:0000313" key="4">
    <source>
        <dbReference type="Proteomes" id="UP000592180"/>
    </source>
</evidence>
<evidence type="ECO:0000313" key="3">
    <source>
        <dbReference type="EMBL" id="MBB4807330.1"/>
    </source>
</evidence>
<protein>
    <recommendedName>
        <fullName evidence="2">SH3b domain-containing protein</fullName>
    </recommendedName>
</protein>
<feature type="signal peptide" evidence="1">
    <location>
        <begin position="1"/>
        <end position="23"/>
    </location>
</feature>
<dbReference type="AlphaFoldDB" id="A0A840KIL3"/>
<proteinExistence type="predicted"/>
<sequence length="170" mass="18769">MKRVLFFITVFSSLSILFSCFKANDSISHDGKCTGSAYCTACSNCSSCKHCSSGGSCGVCGGGSDRTSFYNTSNNRKKSRIPKKSGKANIRNHTDLMPETSFYNSSSAIIYYAKKEIVNIRKGPGVEFPIIEKIKQGSKLIKIEKNGSWLYVRVWKTGTEGFVQNKDIKN</sequence>
<feature type="domain" description="SH3b" evidence="2">
    <location>
        <begin position="105"/>
        <end position="170"/>
    </location>
</feature>
<dbReference type="Proteomes" id="UP000592180">
    <property type="component" value="Unassembled WGS sequence"/>
</dbReference>
<keyword evidence="1" id="KW-0732">Signal</keyword>